<dbReference type="Proteomes" id="UP000027491">
    <property type="component" value="Segment"/>
</dbReference>
<dbReference type="GeneID" id="23679611"/>
<keyword evidence="2" id="KW-1185">Reference proteome</keyword>
<dbReference type="RefSeq" id="YP_009124847.1">
    <property type="nucleotide sequence ID" value="NC_026590.1"/>
</dbReference>
<name>A0A068F2I2_9CAUD</name>
<gene>
    <name evidence="1" type="primary">105</name>
    <name evidence="1" type="ORF">PBI_GAIA_105</name>
</gene>
<dbReference type="EMBL" id="KJ567043">
    <property type="protein sequence ID" value="AID58924.1"/>
    <property type="molecule type" value="Genomic_DNA"/>
</dbReference>
<dbReference type="KEGG" id="vg:23679611"/>
<accession>A0A068F2I2</accession>
<reference evidence="1 2" key="1">
    <citation type="submission" date="2014-03" db="EMBL/GenBank/DDBJ databases">
        <authorList>
            <person name="Yoder B.A."/>
            <person name="Colicchio M.A."/>
            <person name="Schafer C.E."/>
            <person name="Abrahim M.R."/>
            <person name="Adkins N.L."/>
            <person name="Burke K.A."/>
            <person name="Churilla B.M."/>
            <person name="Cohen K.L."/>
            <person name="Fasoranti T.O."/>
            <person name="Genkil J.S."/>
            <person name="Kramer Z.J."/>
            <person name="Prout A.K."/>
            <person name="Schwarz A.G."/>
            <person name="Tish M."/>
            <person name="Vispute N."/>
            <person name="Wilkes K.E."/>
            <person name="Williams C.R."/>
            <person name="Xiao X."/>
            <person name="Yu V.J."/>
            <person name="Lapin J.S."/>
            <person name="Ott C.T."/>
            <person name="Walburn T.D."/>
            <person name="Bradley K.W."/>
            <person name="Clarke D.Q."/>
            <person name="Lewis M.F."/>
            <person name="Barker L.P."/>
            <person name="Bailey C."/>
            <person name="Asai D.J."/>
            <person name="Bowman C.A."/>
            <person name="Russell D.A."/>
            <person name="Pope W.H."/>
            <person name="Jacobs-Sera D."/>
            <person name="Hendrix R.W."/>
            <person name="Hatfull G.F."/>
        </authorList>
    </citation>
    <scope>NUCLEOTIDE SEQUENCE [LARGE SCALE GENOMIC DNA]</scope>
</reference>
<evidence type="ECO:0008006" key="3">
    <source>
        <dbReference type="Google" id="ProtNLM"/>
    </source>
</evidence>
<proteinExistence type="predicted"/>
<protein>
    <recommendedName>
        <fullName evidence="3">GIY-YIG nuclease family protein</fullName>
    </recommendedName>
</protein>
<evidence type="ECO:0000313" key="2">
    <source>
        <dbReference type="Proteomes" id="UP000027491"/>
    </source>
</evidence>
<organism evidence="1 2">
    <name type="scientific">Mycobacterium phage Gaia</name>
    <dbReference type="NCBI Taxonomy" id="1486472"/>
    <lineage>
        <taxon>Viruses</taxon>
        <taxon>Duplodnaviria</taxon>
        <taxon>Heunggongvirae</taxon>
        <taxon>Uroviricota</taxon>
        <taxon>Caudoviricetes</taxon>
        <taxon>Gaiavirus</taxon>
        <taxon>Gaiavirus gaia</taxon>
    </lineage>
</organism>
<evidence type="ECO:0000313" key="1">
    <source>
        <dbReference type="EMBL" id="AID58924.1"/>
    </source>
</evidence>
<sequence>MTSKQIYRITYPNGKIYVGMDLTGDRLYIGSPSLRSVIADDLGIDPNVFPKRPLARSTVVDGAEDDYTLSFPNLGLTLRKEILWESDDASDDEVRSMEMELIRATRACDPDIGYNRSPRRWIET</sequence>